<evidence type="ECO:0000313" key="1">
    <source>
        <dbReference type="EMBL" id="QJD81653.1"/>
    </source>
</evidence>
<geneLocation type="plasmid" evidence="1 2">
    <name>unnamed1</name>
</geneLocation>
<protein>
    <submittedName>
        <fullName evidence="1">Uncharacterized protein</fullName>
    </submittedName>
</protein>
<evidence type="ECO:0000313" key="2">
    <source>
        <dbReference type="Proteomes" id="UP000501128"/>
    </source>
</evidence>
<name>A0A7L5DWD4_9BACT</name>
<keyword evidence="2" id="KW-1185">Reference proteome</keyword>
<reference evidence="1 2" key="1">
    <citation type="submission" date="2020-04" db="EMBL/GenBank/DDBJ databases">
        <title>Genome sequencing of novel species.</title>
        <authorList>
            <person name="Heo J."/>
            <person name="Kim S.-J."/>
            <person name="Kim J.-S."/>
            <person name="Hong S.-B."/>
            <person name="Kwon S.-W."/>
        </authorList>
    </citation>
    <scope>NUCLEOTIDE SEQUENCE [LARGE SCALE GENOMIC DNA]</scope>
    <source>
        <strain evidence="1 2">CJU-R4</strain>
        <plasmid evidence="1 2">unnamed1</plasmid>
    </source>
</reference>
<gene>
    <name evidence="1" type="ORF">HH216_25250</name>
</gene>
<dbReference type="RefSeq" id="WP_169553670.1">
    <property type="nucleotide sequence ID" value="NZ_CP051678.1"/>
</dbReference>
<dbReference type="AlphaFoldDB" id="A0A7L5DWD4"/>
<dbReference type="Proteomes" id="UP000501128">
    <property type="component" value="Plasmid unnamed1"/>
</dbReference>
<organism evidence="1 2">
    <name type="scientific">Spirosoma rhododendri</name>
    <dbReference type="NCBI Taxonomy" id="2728024"/>
    <lineage>
        <taxon>Bacteria</taxon>
        <taxon>Pseudomonadati</taxon>
        <taxon>Bacteroidota</taxon>
        <taxon>Cytophagia</taxon>
        <taxon>Cytophagales</taxon>
        <taxon>Cytophagaceae</taxon>
        <taxon>Spirosoma</taxon>
    </lineage>
</organism>
<accession>A0A7L5DWD4</accession>
<keyword evidence="1" id="KW-0614">Plasmid</keyword>
<sequence>MVTDLLIDVYGWAKGRIGRPVLLRYQVSKVNGQVPNKVSLLLRELNAVRVNAEIEVEYNPAKRLPYQAVFSLLPFPAESVRPVSLRPSFATQQEVIHWISTGENWV</sequence>
<dbReference type="EMBL" id="CP051678">
    <property type="protein sequence ID" value="QJD81653.1"/>
    <property type="molecule type" value="Genomic_DNA"/>
</dbReference>
<dbReference type="KEGG" id="srho:HH216_25250"/>
<proteinExistence type="predicted"/>